<organism evidence="1">
    <name type="scientific">bioreactor metagenome</name>
    <dbReference type="NCBI Taxonomy" id="1076179"/>
    <lineage>
        <taxon>unclassified sequences</taxon>
        <taxon>metagenomes</taxon>
        <taxon>ecological metagenomes</taxon>
    </lineage>
</organism>
<accession>A0A645IXF6</accession>
<proteinExistence type="predicted"/>
<dbReference type="AlphaFoldDB" id="A0A645IXF6"/>
<gene>
    <name evidence="1" type="ORF">SDC9_203530</name>
</gene>
<name>A0A645IXF6_9ZZZZ</name>
<dbReference type="EMBL" id="VSSQ01125522">
    <property type="protein sequence ID" value="MPN55846.1"/>
    <property type="molecule type" value="Genomic_DNA"/>
</dbReference>
<sequence length="64" mass="7299">MIENHTDYTDGSKNLPNIYVIFGKRIIDLSGLENVSRVMSLARIELAKCKEDEKLILLCSDRTD</sequence>
<evidence type="ECO:0000313" key="1">
    <source>
        <dbReference type="EMBL" id="MPN55846.1"/>
    </source>
</evidence>
<comment type="caution">
    <text evidence="1">The sequence shown here is derived from an EMBL/GenBank/DDBJ whole genome shotgun (WGS) entry which is preliminary data.</text>
</comment>
<protein>
    <submittedName>
        <fullName evidence="1">Uncharacterized protein</fullName>
    </submittedName>
</protein>
<reference evidence="1" key="1">
    <citation type="submission" date="2019-08" db="EMBL/GenBank/DDBJ databases">
        <authorList>
            <person name="Kucharzyk K."/>
            <person name="Murdoch R.W."/>
            <person name="Higgins S."/>
            <person name="Loffler F."/>
        </authorList>
    </citation>
    <scope>NUCLEOTIDE SEQUENCE</scope>
</reference>